<evidence type="ECO:0000256" key="1">
    <source>
        <dbReference type="SAM" id="Phobius"/>
    </source>
</evidence>
<feature type="transmembrane region" description="Helical" evidence="1">
    <location>
        <begin position="7"/>
        <end position="24"/>
    </location>
</feature>
<dbReference type="GeneID" id="116304104"/>
<accession>A0A6P8ITU9</accession>
<protein>
    <submittedName>
        <fullName evidence="3">Uncharacterized protein LOC116304104 isoform X1</fullName>
    </submittedName>
</protein>
<gene>
    <name evidence="3" type="primary">LOC116304104</name>
</gene>
<evidence type="ECO:0000313" key="3">
    <source>
        <dbReference type="RefSeq" id="XP_031569623.1"/>
    </source>
</evidence>
<keyword evidence="1" id="KW-1133">Transmembrane helix</keyword>
<keyword evidence="2" id="KW-1185">Reference proteome</keyword>
<dbReference type="Proteomes" id="UP000515163">
    <property type="component" value="Unplaced"/>
</dbReference>
<keyword evidence="1" id="KW-0812">Transmembrane</keyword>
<organism evidence="2 3">
    <name type="scientific">Actinia tenebrosa</name>
    <name type="common">Australian red waratah sea anemone</name>
    <dbReference type="NCBI Taxonomy" id="6105"/>
    <lineage>
        <taxon>Eukaryota</taxon>
        <taxon>Metazoa</taxon>
        <taxon>Cnidaria</taxon>
        <taxon>Anthozoa</taxon>
        <taxon>Hexacorallia</taxon>
        <taxon>Actiniaria</taxon>
        <taxon>Actiniidae</taxon>
        <taxon>Actinia</taxon>
    </lineage>
</organism>
<sequence>MMNKQCLEMLIMWFILCHILYIFWDNLWVILPLVYFILYRIFIIYDVPGEKLKFCTALKKYGLQPNEFNNLLTSKMEKLFNGITKELPSPVNTSKKKAKRCLCIRANTTNSKVLDQGNRVAIRLRILEQFKGKLSDLMKSPSCIQEETRSQGDINPSKSDHNEYHLEQAELFRELQKQGKLDSDSFDDNGYLLENNGKKCSIVSMCNKLDSITQEYIKEYEKEQKDPAKRRGQDREVAMRNGESLVKLFLPCIRIIMGRTSVDWAIANNIMSVNGYKQWKEHLWALMTFAALSVVIDALSKLPKYGSNSLFAFITSWSAGQPSNQPSNQPPDQRAT</sequence>
<name>A0A6P8ITU9_ACTTE</name>
<dbReference type="RefSeq" id="XP_031569623.1">
    <property type="nucleotide sequence ID" value="XM_031713763.1"/>
</dbReference>
<dbReference type="InParanoid" id="A0A6P8ITU9"/>
<dbReference type="OrthoDB" id="5990093at2759"/>
<evidence type="ECO:0000313" key="2">
    <source>
        <dbReference type="Proteomes" id="UP000515163"/>
    </source>
</evidence>
<keyword evidence="1" id="KW-0472">Membrane</keyword>
<reference evidence="3" key="1">
    <citation type="submission" date="2025-08" db="UniProtKB">
        <authorList>
            <consortium name="RefSeq"/>
        </authorList>
    </citation>
    <scope>IDENTIFICATION</scope>
    <source>
        <tissue evidence="3">Tentacle</tissue>
    </source>
</reference>
<proteinExistence type="predicted"/>
<dbReference type="AlphaFoldDB" id="A0A6P8ITU9"/>
<dbReference type="KEGG" id="aten:116304104"/>